<dbReference type="InterPro" id="IPR036259">
    <property type="entry name" value="MFS_trans_sf"/>
</dbReference>
<dbReference type="Gene3D" id="1.20.1250.20">
    <property type="entry name" value="MFS general substrate transporter like domains"/>
    <property type="match status" value="1"/>
</dbReference>
<dbReference type="PANTHER" id="PTHR23513:SF18">
    <property type="entry name" value="INTEGRAL MEMBRANE PROTEIN"/>
    <property type="match status" value="1"/>
</dbReference>
<keyword evidence="9" id="KW-1185">Reference proteome</keyword>
<evidence type="ECO:0000256" key="5">
    <source>
        <dbReference type="ARBA" id="ARBA00023136"/>
    </source>
</evidence>
<comment type="subcellular location">
    <subcellularLocation>
        <location evidence="1">Cell membrane</location>
        <topology evidence="1">Multi-pass membrane protein</topology>
    </subcellularLocation>
</comment>
<dbReference type="AlphaFoldDB" id="A0A291QKN1"/>
<gene>
    <name evidence="8" type="ORF">KY5_6987</name>
</gene>
<dbReference type="RefSeq" id="WP_098246028.1">
    <property type="nucleotide sequence ID" value="NZ_CP022685.1"/>
</dbReference>
<dbReference type="PANTHER" id="PTHR23513">
    <property type="entry name" value="INTEGRAL MEMBRANE EFFLUX PROTEIN-RELATED"/>
    <property type="match status" value="1"/>
</dbReference>
<proteinExistence type="predicted"/>
<dbReference type="NCBIfam" id="NF045560">
    <property type="entry name" value="aroma_sacti_dom"/>
    <property type="match status" value="1"/>
</dbReference>
<keyword evidence="4 7" id="KW-1133">Transmembrane helix</keyword>
<evidence type="ECO:0000256" key="2">
    <source>
        <dbReference type="ARBA" id="ARBA00022475"/>
    </source>
</evidence>
<dbReference type="Proteomes" id="UP000221011">
    <property type="component" value="Chromosome"/>
</dbReference>
<feature type="transmembrane region" description="Helical" evidence="7">
    <location>
        <begin position="20"/>
        <end position="45"/>
    </location>
</feature>
<evidence type="ECO:0000256" key="4">
    <source>
        <dbReference type="ARBA" id="ARBA00022989"/>
    </source>
</evidence>
<dbReference type="InterPro" id="IPR054632">
    <property type="entry name" value="Aroma_sacti_dom"/>
</dbReference>
<protein>
    <submittedName>
        <fullName evidence="8">Transporter, putative</fullName>
    </submittedName>
</protein>
<dbReference type="SUPFAM" id="SSF103473">
    <property type="entry name" value="MFS general substrate transporter"/>
    <property type="match status" value="1"/>
</dbReference>
<dbReference type="CDD" id="cd06173">
    <property type="entry name" value="MFS_MefA_like"/>
    <property type="match status" value="1"/>
</dbReference>
<feature type="transmembrane region" description="Helical" evidence="7">
    <location>
        <begin position="331"/>
        <end position="356"/>
    </location>
</feature>
<feature type="transmembrane region" description="Helical" evidence="7">
    <location>
        <begin position="400"/>
        <end position="418"/>
    </location>
</feature>
<keyword evidence="3 7" id="KW-0812">Transmembrane</keyword>
<accession>A0A291QKN1</accession>
<organism evidence="8 9">
    <name type="scientific">Streptomyces formicae</name>
    <dbReference type="NCBI Taxonomy" id="1616117"/>
    <lineage>
        <taxon>Bacteria</taxon>
        <taxon>Bacillati</taxon>
        <taxon>Actinomycetota</taxon>
        <taxon>Actinomycetes</taxon>
        <taxon>Kitasatosporales</taxon>
        <taxon>Streptomycetaceae</taxon>
        <taxon>Streptomyces</taxon>
    </lineage>
</organism>
<feature type="compositionally biased region" description="Basic and acidic residues" evidence="6">
    <location>
        <begin position="444"/>
        <end position="457"/>
    </location>
</feature>
<dbReference type="InterPro" id="IPR011701">
    <property type="entry name" value="MFS"/>
</dbReference>
<feature type="region of interest" description="Disordered" evidence="6">
    <location>
        <begin position="429"/>
        <end position="457"/>
    </location>
</feature>
<evidence type="ECO:0000256" key="1">
    <source>
        <dbReference type="ARBA" id="ARBA00004651"/>
    </source>
</evidence>
<dbReference type="EMBL" id="CP022685">
    <property type="protein sequence ID" value="ATL32005.1"/>
    <property type="molecule type" value="Genomic_DNA"/>
</dbReference>
<dbReference type="GO" id="GO:0022857">
    <property type="term" value="F:transmembrane transporter activity"/>
    <property type="evidence" value="ECO:0007669"/>
    <property type="project" value="InterPro"/>
</dbReference>
<feature type="transmembrane region" description="Helical" evidence="7">
    <location>
        <begin position="173"/>
        <end position="192"/>
    </location>
</feature>
<dbReference type="KEGG" id="sfk:KY5_6987"/>
<dbReference type="GO" id="GO:0005886">
    <property type="term" value="C:plasma membrane"/>
    <property type="evidence" value="ECO:0007669"/>
    <property type="project" value="UniProtKB-SubCell"/>
</dbReference>
<evidence type="ECO:0000256" key="6">
    <source>
        <dbReference type="SAM" id="MobiDB-lite"/>
    </source>
</evidence>
<feature type="transmembrane region" description="Helical" evidence="7">
    <location>
        <begin position="238"/>
        <end position="256"/>
    </location>
</feature>
<evidence type="ECO:0000313" key="9">
    <source>
        <dbReference type="Proteomes" id="UP000221011"/>
    </source>
</evidence>
<feature type="transmembrane region" description="Helical" evidence="7">
    <location>
        <begin position="302"/>
        <end position="325"/>
    </location>
</feature>
<keyword evidence="2" id="KW-1003">Cell membrane</keyword>
<evidence type="ECO:0000256" key="7">
    <source>
        <dbReference type="SAM" id="Phobius"/>
    </source>
</evidence>
<dbReference type="Pfam" id="PF07690">
    <property type="entry name" value="MFS_1"/>
    <property type="match status" value="1"/>
</dbReference>
<feature type="transmembrane region" description="Helical" evidence="7">
    <location>
        <begin position="276"/>
        <end position="295"/>
    </location>
</feature>
<evidence type="ECO:0000313" key="8">
    <source>
        <dbReference type="EMBL" id="ATL32005.1"/>
    </source>
</evidence>
<sequence length="519" mass="53329">MTGPPAMAAALRHRRFRVLFASQVVSSVGDWLDYLALIVLVTYVWDQGAGALAAVSVATAVPLVLLAPVAGAVADRTRDRKAVLIGCDVARAALVLGFLAAPGLPVLLALVVLKVSFSALFNPAYQSTLRSVVPERDMLSAMSLTVFANQAAKVAGPALSGLVVALWGVRAAFVADAATFVVSGLLLCAVRLPKRSAREEAAADGEPGAGHEAEAPAARGKLWAETVEGVAFIARTPALIAVIGSMAATLFLVLAFDTLSPLAMRELAVGEQDLGYVVAAVGLGAVLGTLAISQWGTRVRPFVLLGAAQLVVGALVGVIGIGLAVGAGGHALLWTAVAFGVGFAAAGIMVVFPYVLHRETPQELIGRVTSTANAFPVLLQLAAPPLGALLAGWFSVGFVFRTAGAVLCAVGVVVWIYGRGEKVAGDVSKDLEGAHGDAGSTGEPGHERGGESDRGGRNLDLLRGAGFPVDQLPDGQREALSCLSDEEVATLIDVQSRIQARAPEVEAHSMEPIIGGVLF</sequence>
<feature type="transmembrane region" description="Helical" evidence="7">
    <location>
        <begin position="51"/>
        <end position="70"/>
    </location>
</feature>
<reference evidence="8 9" key="1">
    <citation type="submission" date="2017-08" db="EMBL/GenBank/DDBJ databases">
        <title>Complete Genome Sequence of Streptomyces formicae KY5, the formicamycin producer.</title>
        <authorList>
            <person name="Holmes N.A."/>
            <person name="Devine R."/>
            <person name="Qin Z."/>
            <person name="Seipke R.F."/>
            <person name="Wilkinson B."/>
            <person name="Hutchings M.I."/>
        </authorList>
    </citation>
    <scope>NUCLEOTIDE SEQUENCE [LARGE SCALE GENOMIC DNA]</scope>
    <source>
        <strain evidence="8 9">KY5</strain>
    </source>
</reference>
<name>A0A291QKN1_9ACTN</name>
<keyword evidence="5 7" id="KW-0472">Membrane</keyword>
<evidence type="ECO:0000256" key="3">
    <source>
        <dbReference type="ARBA" id="ARBA00022692"/>
    </source>
</evidence>